<organism evidence="2 3">
    <name type="scientific">Mucuna pruriens</name>
    <name type="common">Velvet bean</name>
    <name type="synonym">Dolichos pruriens</name>
    <dbReference type="NCBI Taxonomy" id="157652"/>
    <lineage>
        <taxon>Eukaryota</taxon>
        <taxon>Viridiplantae</taxon>
        <taxon>Streptophyta</taxon>
        <taxon>Embryophyta</taxon>
        <taxon>Tracheophyta</taxon>
        <taxon>Spermatophyta</taxon>
        <taxon>Magnoliopsida</taxon>
        <taxon>eudicotyledons</taxon>
        <taxon>Gunneridae</taxon>
        <taxon>Pentapetalae</taxon>
        <taxon>rosids</taxon>
        <taxon>fabids</taxon>
        <taxon>Fabales</taxon>
        <taxon>Fabaceae</taxon>
        <taxon>Papilionoideae</taxon>
        <taxon>50 kb inversion clade</taxon>
        <taxon>NPAAA clade</taxon>
        <taxon>indigoferoid/millettioid clade</taxon>
        <taxon>Phaseoleae</taxon>
        <taxon>Mucuna</taxon>
    </lineage>
</organism>
<comment type="caution">
    <text evidence="2">The sequence shown here is derived from an EMBL/GenBank/DDBJ whole genome shotgun (WGS) entry which is preliminary data.</text>
</comment>
<dbReference type="AlphaFoldDB" id="A0A371HDJ8"/>
<feature type="compositionally biased region" description="Polar residues" evidence="1">
    <location>
        <begin position="62"/>
        <end position="87"/>
    </location>
</feature>
<protein>
    <submittedName>
        <fullName evidence="2">Uncharacterized protein</fullName>
    </submittedName>
</protein>
<evidence type="ECO:0000313" key="2">
    <source>
        <dbReference type="EMBL" id="RDY00878.1"/>
    </source>
</evidence>
<feature type="compositionally biased region" description="Low complexity" evidence="1">
    <location>
        <begin position="88"/>
        <end position="102"/>
    </location>
</feature>
<keyword evidence="3" id="KW-1185">Reference proteome</keyword>
<evidence type="ECO:0000256" key="1">
    <source>
        <dbReference type="SAM" id="MobiDB-lite"/>
    </source>
</evidence>
<name>A0A371HDJ8_MUCPR</name>
<gene>
    <name evidence="2" type="ORF">CR513_15874</name>
</gene>
<reference evidence="2" key="1">
    <citation type="submission" date="2018-05" db="EMBL/GenBank/DDBJ databases">
        <title>Draft genome of Mucuna pruriens seed.</title>
        <authorList>
            <person name="Nnadi N.E."/>
            <person name="Vos R."/>
            <person name="Hasami M.H."/>
            <person name="Devisetty U.K."/>
            <person name="Aguiy J.C."/>
        </authorList>
    </citation>
    <scope>NUCLEOTIDE SEQUENCE [LARGE SCALE GENOMIC DNA]</scope>
    <source>
        <strain evidence="2">JCA_2017</strain>
    </source>
</reference>
<dbReference type="Proteomes" id="UP000257109">
    <property type="component" value="Unassembled WGS sequence"/>
</dbReference>
<feature type="region of interest" description="Disordered" evidence="1">
    <location>
        <begin position="56"/>
        <end position="128"/>
    </location>
</feature>
<evidence type="ECO:0000313" key="3">
    <source>
        <dbReference type="Proteomes" id="UP000257109"/>
    </source>
</evidence>
<proteinExistence type="predicted"/>
<accession>A0A371HDJ8</accession>
<dbReference type="EMBL" id="QJKJ01002884">
    <property type="protein sequence ID" value="RDY00878.1"/>
    <property type="molecule type" value="Genomic_DNA"/>
</dbReference>
<sequence length="128" mass="14148">MVKKGNEMFKGYAQRWREVATLGRDGSEEWKDCSRDNSNKDKQALNSCIQKKRGRNKCSHISIKSPQPLPTSSHLQSISSGNLSTSMPTTLLTKKGLPTTTTASFTLPIHPNNPLGVLQPDNAQRRGI</sequence>
<feature type="non-terminal residue" evidence="2">
    <location>
        <position position="1"/>
    </location>
</feature>